<dbReference type="Pfam" id="PF13585">
    <property type="entry name" value="CHU_C"/>
    <property type="match status" value="1"/>
</dbReference>
<dbReference type="InterPro" id="IPR022409">
    <property type="entry name" value="PKD/Chitinase_dom"/>
</dbReference>
<feature type="domain" description="PKD/Chitinase" evidence="1">
    <location>
        <begin position="544"/>
        <end position="623"/>
    </location>
</feature>
<evidence type="ECO:0000259" key="1">
    <source>
        <dbReference type="SMART" id="SM00089"/>
    </source>
</evidence>
<dbReference type="CDD" id="cd00146">
    <property type="entry name" value="PKD"/>
    <property type="match status" value="1"/>
</dbReference>
<dbReference type="InterPro" id="IPR026341">
    <property type="entry name" value="T9SS_type_B"/>
</dbReference>
<protein>
    <submittedName>
        <fullName evidence="2">Choice-of-anchor L domain-containing protein</fullName>
    </submittedName>
</protein>
<evidence type="ECO:0000313" key="2">
    <source>
        <dbReference type="EMBL" id="MDG4716370.1"/>
    </source>
</evidence>
<evidence type="ECO:0000313" key="3">
    <source>
        <dbReference type="Proteomes" id="UP001529085"/>
    </source>
</evidence>
<sequence length="784" mass="86534">MKTIVRFLVLFFTITSYTQNIVVDSQTYSAQQLIEDILIDSECITNVNVTNVIGGNFNGADQSYGYFDASGTNFPFESGIVLSTGRLINVPGPNDNLSDDDAANWAGDIDLEIALNENQTYNATILEFDFTAVASQVSFRYLFASEEYQENNSNSCNYSDLFGFLIRPTTSQNQYENIALVPDTTIPVKVTTVTPGVSGSCPPQNETYFGSYNGFNSPINFNGQTAVLTATANVTPNQSYHVKLVIADEQNYRYDSAVFLEAGSFQLSTDLGPNRLVATENALCEGETLELNANHAALSSYSWYKDGVLQETTPNCLNCGYYTVTEPGTYNVEVTILDDCISYGEIIVEYAPVPNGQDSILTECDVDSDGLTTYNLFDAENDLTNNNDDFIVSNFFLTEDDALNDTNPITDPINFQNTEAFQNVFARVVNTANCFDVVALELQTTNTIISIPDLGACDGMEMDGFATFTLSNIEASIIAQILTGSLVTYYETLENALSESNSLPNNYTNIIADSQTIFVKIKNDNQCFSISTANLNVLYTPVLEADETLIYCTNTFPETITLHGGVLNDLPNNYYYEWYFNGSLTDVDTSFNEINEAGNYTVIVTDPNGCSSSRTLTVNASETAIIESISIEGISPNNTVTVNISGQGIYDFAIDDSSGNYQESNVFNNITEGEHTIYIKDRNGCGITEETITIVGIPKFFTPNGDDVNDTWEIIGANTDLNQIESLQVFDRFGKLMMQSYSGGFSWDGNYKDNPMPSSDYWYVLKFKQDTSNYEIKGHFALKR</sequence>
<dbReference type="EMBL" id="JARSBN010000005">
    <property type="protein sequence ID" value="MDG4716370.1"/>
    <property type="molecule type" value="Genomic_DNA"/>
</dbReference>
<dbReference type="SMART" id="SM00089">
    <property type="entry name" value="PKD"/>
    <property type="match status" value="1"/>
</dbReference>
<proteinExistence type="predicted"/>
<dbReference type="NCBIfam" id="NF038133">
    <property type="entry name" value="choice_anch_L"/>
    <property type="match status" value="1"/>
</dbReference>
<keyword evidence="3" id="KW-1185">Reference proteome</keyword>
<organism evidence="2 3">
    <name type="scientific">Winogradskyella marincola</name>
    <dbReference type="NCBI Taxonomy" id="3037795"/>
    <lineage>
        <taxon>Bacteria</taxon>
        <taxon>Pseudomonadati</taxon>
        <taxon>Bacteroidota</taxon>
        <taxon>Flavobacteriia</taxon>
        <taxon>Flavobacteriales</taxon>
        <taxon>Flavobacteriaceae</taxon>
        <taxon>Winogradskyella</taxon>
    </lineage>
</organism>
<dbReference type="InterPro" id="IPR049804">
    <property type="entry name" value="Choice_anch_L"/>
</dbReference>
<dbReference type="Proteomes" id="UP001529085">
    <property type="component" value="Unassembled WGS sequence"/>
</dbReference>
<dbReference type="RefSeq" id="WP_278005816.1">
    <property type="nucleotide sequence ID" value="NZ_JARSBN010000005.1"/>
</dbReference>
<dbReference type="InterPro" id="IPR013783">
    <property type="entry name" value="Ig-like_fold"/>
</dbReference>
<dbReference type="Gene3D" id="2.60.40.10">
    <property type="entry name" value="Immunoglobulins"/>
    <property type="match status" value="1"/>
</dbReference>
<name>A0ABT6G334_9FLAO</name>
<reference evidence="2 3" key="1">
    <citation type="submission" date="2023-03" db="EMBL/GenBank/DDBJ databases">
        <title>Strain YYF002 represents a novel species in the genus Winogradskyella isolated from seawater.</title>
        <authorList>
            <person name="Fu Z.-Y."/>
        </authorList>
    </citation>
    <scope>NUCLEOTIDE SEQUENCE [LARGE SCALE GENOMIC DNA]</scope>
    <source>
        <strain evidence="2 3">YYF002</strain>
    </source>
</reference>
<gene>
    <name evidence="2" type="ORF">P7122_10825</name>
</gene>
<comment type="caution">
    <text evidence="2">The sequence shown here is derived from an EMBL/GenBank/DDBJ whole genome shotgun (WGS) entry which is preliminary data.</text>
</comment>
<accession>A0ABT6G334</accession>
<dbReference type="NCBIfam" id="TIGR04131">
    <property type="entry name" value="Bac_Flav_CTERM"/>
    <property type="match status" value="1"/>
</dbReference>